<dbReference type="InterPro" id="IPR009022">
    <property type="entry name" value="EFG_III"/>
</dbReference>
<evidence type="ECO:0000256" key="4">
    <source>
        <dbReference type="ARBA" id="ARBA00022768"/>
    </source>
</evidence>
<dbReference type="NCBIfam" id="NF009891">
    <property type="entry name" value="PRK13351.1-1"/>
    <property type="match status" value="1"/>
</dbReference>
<dbReference type="FunFam" id="3.40.50.300:FF:000029">
    <property type="entry name" value="Elongation factor G"/>
    <property type="match status" value="1"/>
</dbReference>
<keyword evidence="4 7" id="KW-0251">Elongation factor</keyword>
<accession>A0A0S6UD37</accession>
<dbReference type="GO" id="GO:0032790">
    <property type="term" value="P:ribosome disassembly"/>
    <property type="evidence" value="ECO:0007669"/>
    <property type="project" value="TreeGrafter"/>
</dbReference>
<dbReference type="InterPro" id="IPR005517">
    <property type="entry name" value="Transl_elong_EFG/EF2_IV"/>
</dbReference>
<dbReference type="Pfam" id="PF03764">
    <property type="entry name" value="EFG_IV"/>
    <property type="match status" value="1"/>
</dbReference>
<dbReference type="Gene3D" id="3.30.230.10">
    <property type="match status" value="1"/>
</dbReference>
<dbReference type="InterPro" id="IPR041095">
    <property type="entry name" value="EFG_II"/>
</dbReference>
<dbReference type="InterPro" id="IPR005225">
    <property type="entry name" value="Small_GTP-bd"/>
</dbReference>
<dbReference type="SMART" id="SM00889">
    <property type="entry name" value="EFG_IV"/>
    <property type="match status" value="1"/>
</dbReference>
<dbReference type="FunFam" id="3.30.230.10:FF:000003">
    <property type="entry name" value="Elongation factor G"/>
    <property type="match status" value="1"/>
</dbReference>
<dbReference type="SMART" id="SM00838">
    <property type="entry name" value="EFG_C"/>
    <property type="match status" value="1"/>
</dbReference>
<comment type="function">
    <text evidence="7">Catalyzes the GTP-dependent ribosomal translocation step during translation elongation. During this step, the ribosome changes from the pre-translocational (PRE) to the post-translocational (POST) state as the newly formed A-site-bound peptidyl-tRNA and P-site-bound deacylated tRNA move to the P and E sites, respectively. Catalyzes the coordinated movement of the two tRNA molecules, the mRNA and conformational changes in the ribosome.</text>
</comment>
<dbReference type="InterPro" id="IPR027417">
    <property type="entry name" value="P-loop_NTPase"/>
</dbReference>
<dbReference type="FunFam" id="3.30.70.240:FF:000001">
    <property type="entry name" value="Elongation factor G"/>
    <property type="match status" value="1"/>
</dbReference>
<dbReference type="InterPro" id="IPR031157">
    <property type="entry name" value="G_TR_CS"/>
</dbReference>
<dbReference type="Pfam" id="PF14492">
    <property type="entry name" value="EFG_III"/>
    <property type="match status" value="1"/>
</dbReference>
<evidence type="ECO:0000313" key="9">
    <source>
        <dbReference type="EMBL" id="GAF25699.1"/>
    </source>
</evidence>
<feature type="binding site" evidence="7">
    <location>
        <begin position="147"/>
        <end position="150"/>
    </location>
    <ligand>
        <name>GTP</name>
        <dbReference type="ChEBI" id="CHEBI:37565"/>
    </ligand>
</feature>
<dbReference type="InterPro" id="IPR004540">
    <property type="entry name" value="Transl_elong_EFG/EF2"/>
</dbReference>
<comment type="subcellular location">
    <subcellularLocation>
        <location evidence="7">Cytoplasm</location>
    </subcellularLocation>
</comment>
<comment type="similarity">
    <text evidence="1 7">Belongs to the TRAFAC class translation factor GTPase superfamily. Classic translation factor GTPase family. EF-G/EF-2 subfamily.</text>
</comment>
<dbReference type="Gene3D" id="2.40.30.10">
    <property type="entry name" value="Translation factors"/>
    <property type="match status" value="1"/>
</dbReference>
<dbReference type="PRINTS" id="PR00315">
    <property type="entry name" value="ELONGATNFCT"/>
</dbReference>
<dbReference type="EMBL" id="DF238840">
    <property type="protein sequence ID" value="GAF25699.1"/>
    <property type="molecule type" value="Genomic_DNA"/>
</dbReference>
<dbReference type="InterPro" id="IPR047872">
    <property type="entry name" value="EFG_IV"/>
</dbReference>
<keyword evidence="3 7" id="KW-0547">Nucleotide-binding</keyword>
<dbReference type="CDD" id="cd16262">
    <property type="entry name" value="EFG_III"/>
    <property type="match status" value="1"/>
</dbReference>
<dbReference type="AlphaFoldDB" id="A0A0S6UD37"/>
<evidence type="ECO:0000256" key="5">
    <source>
        <dbReference type="ARBA" id="ARBA00022917"/>
    </source>
</evidence>
<dbReference type="Gene3D" id="3.30.70.240">
    <property type="match status" value="1"/>
</dbReference>
<dbReference type="InterPro" id="IPR035649">
    <property type="entry name" value="EFG_V"/>
</dbReference>
<feature type="binding site" evidence="7">
    <location>
        <begin position="29"/>
        <end position="36"/>
    </location>
    <ligand>
        <name>GTP</name>
        <dbReference type="ChEBI" id="CHEBI:37565"/>
    </ligand>
</feature>
<dbReference type="PANTHER" id="PTHR43261">
    <property type="entry name" value="TRANSLATION ELONGATION FACTOR G-RELATED"/>
    <property type="match status" value="1"/>
</dbReference>
<proteinExistence type="inferred from homology"/>
<dbReference type="PANTHER" id="PTHR43261:SF1">
    <property type="entry name" value="RIBOSOME-RELEASING FACTOR 2, MITOCHONDRIAL"/>
    <property type="match status" value="1"/>
</dbReference>
<dbReference type="GO" id="GO:0005525">
    <property type="term" value="F:GTP binding"/>
    <property type="evidence" value="ECO:0007669"/>
    <property type="project" value="UniProtKB-UniRule"/>
</dbReference>
<dbReference type="InterPro" id="IPR014721">
    <property type="entry name" value="Ribsml_uS5_D2-typ_fold_subgr"/>
</dbReference>
<dbReference type="NCBIfam" id="NF009379">
    <property type="entry name" value="PRK12740.1-3"/>
    <property type="match status" value="1"/>
</dbReference>
<evidence type="ECO:0000259" key="8">
    <source>
        <dbReference type="PROSITE" id="PS51722"/>
    </source>
</evidence>
<dbReference type="PROSITE" id="PS51722">
    <property type="entry name" value="G_TR_2"/>
    <property type="match status" value="1"/>
</dbReference>
<dbReference type="NCBIfam" id="NF009381">
    <property type="entry name" value="PRK12740.1-5"/>
    <property type="match status" value="1"/>
</dbReference>
<dbReference type="NCBIfam" id="TIGR00231">
    <property type="entry name" value="small_GTP"/>
    <property type="match status" value="1"/>
</dbReference>
<dbReference type="InterPro" id="IPR000795">
    <property type="entry name" value="T_Tr_GTP-bd_dom"/>
</dbReference>
<dbReference type="HAMAP" id="MF_00054_B">
    <property type="entry name" value="EF_G_EF_2_B"/>
    <property type="match status" value="1"/>
</dbReference>
<keyword evidence="7" id="KW-0963">Cytoplasm</keyword>
<dbReference type="CDD" id="cd01434">
    <property type="entry name" value="EFG_mtEFG1_IV"/>
    <property type="match status" value="1"/>
</dbReference>
<dbReference type="GO" id="GO:0005737">
    <property type="term" value="C:cytoplasm"/>
    <property type="evidence" value="ECO:0007669"/>
    <property type="project" value="UniProtKB-SubCell"/>
</dbReference>
<reference evidence="9" key="1">
    <citation type="journal article" date="2014" name="Gene">
        <title>Genome-guided analysis of transformation efficiency and carbon dioxide assimilation by Moorella thermoacetica Y72.</title>
        <authorList>
            <person name="Tsukahara K."/>
            <person name="Kita A."/>
            <person name="Nakashimada Y."/>
            <person name="Hoshino T."/>
            <person name="Murakami K."/>
        </authorList>
    </citation>
    <scope>NUCLEOTIDE SEQUENCE [LARGE SCALE GENOMIC DNA]</scope>
    <source>
        <strain evidence="9">Y72</strain>
    </source>
</reference>
<evidence type="ECO:0000256" key="2">
    <source>
        <dbReference type="ARBA" id="ARBA00017872"/>
    </source>
</evidence>
<name>A0A0S6UD37_NEOTH</name>
<dbReference type="Gene3D" id="3.30.70.870">
    <property type="entry name" value="Elongation Factor G (Translational Gtpase), domain 3"/>
    <property type="match status" value="1"/>
</dbReference>
<dbReference type="Pfam" id="PF00009">
    <property type="entry name" value="GTP_EFTU"/>
    <property type="match status" value="1"/>
</dbReference>
<evidence type="ECO:0000256" key="1">
    <source>
        <dbReference type="ARBA" id="ARBA00005870"/>
    </source>
</evidence>
<gene>
    <name evidence="7" type="primary">fusA</name>
    <name evidence="9" type="ORF">MTY_1035</name>
</gene>
<evidence type="ECO:0000256" key="6">
    <source>
        <dbReference type="ARBA" id="ARBA00023134"/>
    </source>
</evidence>
<dbReference type="SUPFAM" id="SSF54980">
    <property type="entry name" value="EF-G C-terminal domain-like"/>
    <property type="match status" value="2"/>
</dbReference>
<dbReference type="FunFam" id="3.30.70.870:FF:000001">
    <property type="entry name" value="Elongation factor G"/>
    <property type="match status" value="1"/>
</dbReference>
<dbReference type="CDD" id="cd04088">
    <property type="entry name" value="EFG_mtEFG_II"/>
    <property type="match status" value="1"/>
</dbReference>
<dbReference type="InterPro" id="IPR000640">
    <property type="entry name" value="EFG_V-like"/>
</dbReference>
<dbReference type="Proteomes" id="UP000063718">
    <property type="component" value="Unassembled WGS sequence"/>
</dbReference>
<dbReference type="Gene3D" id="3.40.50.300">
    <property type="entry name" value="P-loop containing nucleotide triphosphate hydrolases"/>
    <property type="match status" value="1"/>
</dbReference>
<dbReference type="FunFam" id="2.40.30.10:FF:000006">
    <property type="entry name" value="Elongation factor G"/>
    <property type="match status" value="1"/>
</dbReference>
<dbReference type="InterPro" id="IPR035647">
    <property type="entry name" value="EFG_III/V"/>
</dbReference>
<dbReference type="InterPro" id="IPR009000">
    <property type="entry name" value="Transl_B-barrel_sf"/>
</dbReference>
<dbReference type="GO" id="GO:0003924">
    <property type="term" value="F:GTPase activity"/>
    <property type="evidence" value="ECO:0007669"/>
    <property type="project" value="InterPro"/>
</dbReference>
<dbReference type="SUPFAM" id="SSF50447">
    <property type="entry name" value="Translation proteins"/>
    <property type="match status" value="1"/>
</dbReference>
<dbReference type="Pfam" id="PF03144">
    <property type="entry name" value="GTP_EFTU_D2"/>
    <property type="match status" value="1"/>
</dbReference>
<dbReference type="SUPFAM" id="SSF54211">
    <property type="entry name" value="Ribosomal protein S5 domain 2-like"/>
    <property type="match status" value="1"/>
</dbReference>
<dbReference type="CDD" id="cd01886">
    <property type="entry name" value="EF-G"/>
    <property type="match status" value="1"/>
</dbReference>
<dbReference type="SUPFAM" id="SSF52540">
    <property type="entry name" value="P-loop containing nucleoside triphosphate hydrolases"/>
    <property type="match status" value="1"/>
</dbReference>
<dbReference type="CDD" id="cd03713">
    <property type="entry name" value="EFG_mtEFG_C"/>
    <property type="match status" value="1"/>
</dbReference>
<evidence type="ECO:0000256" key="3">
    <source>
        <dbReference type="ARBA" id="ARBA00022741"/>
    </source>
</evidence>
<feature type="domain" description="Tr-type G" evidence="8">
    <location>
        <begin position="20"/>
        <end position="294"/>
    </location>
</feature>
<dbReference type="InterPro" id="IPR004161">
    <property type="entry name" value="EFTu-like_2"/>
</dbReference>
<evidence type="ECO:0000256" key="7">
    <source>
        <dbReference type="HAMAP-Rule" id="MF_00054"/>
    </source>
</evidence>
<protein>
    <recommendedName>
        <fullName evidence="2 7">Elongation factor G</fullName>
        <shortName evidence="7">EF-G</shortName>
    </recommendedName>
</protein>
<dbReference type="Pfam" id="PF00679">
    <property type="entry name" value="EFG_C"/>
    <property type="match status" value="1"/>
</dbReference>
<dbReference type="PROSITE" id="PS00301">
    <property type="entry name" value="G_TR_1"/>
    <property type="match status" value="1"/>
</dbReference>
<feature type="binding site" evidence="7">
    <location>
        <begin position="93"/>
        <end position="97"/>
    </location>
    <ligand>
        <name>GTP</name>
        <dbReference type="ChEBI" id="CHEBI:37565"/>
    </ligand>
</feature>
<dbReference type="GO" id="GO:0003746">
    <property type="term" value="F:translation elongation factor activity"/>
    <property type="evidence" value="ECO:0007669"/>
    <property type="project" value="UniProtKB-UniRule"/>
</dbReference>
<dbReference type="NCBIfam" id="TIGR00484">
    <property type="entry name" value="EF-G"/>
    <property type="match status" value="1"/>
</dbReference>
<keyword evidence="5 7" id="KW-0648">Protein biosynthesis</keyword>
<organism evidence="9">
    <name type="scientific">Moorella thermoacetica Y72</name>
    <dbReference type="NCBI Taxonomy" id="1325331"/>
    <lineage>
        <taxon>Bacteria</taxon>
        <taxon>Bacillati</taxon>
        <taxon>Bacillota</taxon>
        <taxon>Clostridia</taxon>
        <taxon>Neomoorellales</taxon>
        <taxon>Neomoorellaceae</taxon>
        <taxon>Neomoorella</taxon>
    </lineage>
</organism>
<keyword evidence="6 7" id="KW-0342">GTP-binding</keyword>
<sequence length="704" mass="78289">MSCNLINRRDENMAREYPLEKTRNIGIMAHIDAGKTTTTERILFYTGRVHRMGEVHDGNATMDWMIQEQERGITITSAATTCFWRNHRINIIDTPGHVDFTVEVERSLRVLDGAVAVFCSVGGVEPQSETVWRQADKYGVPRIAYINKMDRVGADFFRGVRMIAERLGANPVPIQLPIGAEDSFQGMVDLINMKAIYYTDELGTTLDEEPIPAEMEDLVQEYREKLLEAVAESDEELMIKYLEGEELTPEEIKAGIRKATIAVKMVPVLCGSSFKNKGVQPLLDAIVDFLPAPTDVPAIQGVDPETGDEDERHSSDNEPFAALAFKIMADPYVGKLTFFRVYSGTLKSGSYVYNSTKGRRERIGRILRMHANHREEIDEAYAGDIAAAVGLKETTTGDTLCDEQHPIVLEAMEFPEPVISVAIEPKTKADQEKMSIALQKLAEEDPTFRMYTDQETGQTIISGMGELHLEIIVDRLLREFKVGAKVGRPQVAYKETIRRPVKAEGKFIRQTGGHGQYGHVIIEIEPQEPGKGYEFVNKIVGGVIPKEYIPAVDAGIQEAMANGVLAGYPVVDVRATLVDGSYHEVDSSEMAFKIAGSLAFKDAAKKAQPVLLEPVMRVEVVVPDEYMGDVIGDLNSRRGRVEGMEPRAGAQVIRAHVPLAEMFGYATDLRSRTQGRGTYVMQFDHYEEVPKNIAEEIISKRQGA</sequence>
<dbReference type="InterPro" id="IPR020568">
    <property type="entry name" value="Ribosomal_Su5_D2-typ_SF"/>
</dbReference>